<dbReference type="AlphaFoldDB" id="A0AAD7W8J1"/>
<evidence type="ECO:0000313" key="2">
    <source>
        <dbReference type="EMBL" id="KAJ8387418.1"/>
    </source>
</evidence>
<reference evidence="2" key="1">
    <citation type="journal article" date="2023" name="Science">
        <title>Genome structures resolve the early diversification of teleost fishes.</title>
        <authorList>
            <person name="Parey E."/>
            <person name="Louis A."/>
            <person name="Montfort J."/>
            <person name="Bouchez O."/>
            <person name="Roques C."/>
            <person name="Iampietro C."/>
            <person name="Lluch J."/>
            <person name="Castinel A."/>
            <person name="Donnadieu C."/>
            <person name="Desvignes T."/>
            <person name="Floi Bucao C."/>
            <person name="Jouanno E."/>
            <person name="Wen M."/>
            <person name="Mejri S."/>
            <person name="Dirks R."/>
            <person name="Jansen H."/>
            <person name="Henkel C."/>
            <person name="Chen W.J."/>
            <person name="Zahm M."/>
            <person name="Cabau C."/>
            <person name="Klopp C."/>
            <person name="Thompson A.W."/>
            <person name="Robinson-Rechavi M."/>
            <person name="Braasch I."/>
            <person name="Lecointre G."/>
            <person name="Bobe J."/>
            <person name="Postlethwait J.H."/>
            <person name="Berthelot C."/>
            <person name="Roest Crollius H."/>
            <person name="Guiguen Y."/>
        </authorList>
    </citation>
    <scope>NUCLEOTIDE SEQUENCE</scope>
    <source>
        <strain evidence="2">NC1722</strain>
    </source>
</reference>
<name>A0AAD7W8J1_9TELE</name>
<dbReference type="Proteomes" id="UP001221898">
    <property type="component" value="Unassembled WGS sequence"/>
</dbReference>
<gene>
    <name evidence="2" type="ORF">AAFF_G00156560</name>
</gene>
<feature type="region of interest" description="Disordered" evidence="1">
    <location>
        <begin position="39"/>
        <end position="58"/>
    </location>
</feature>
<protein>
    <submittedName>
        <fullName evidence="2">Uncharacterized protein</fullName>
    </submittedName>
</protein>
<dbReference type="EMBL" id="JAINUG010000211">
    <property type="protein sequence ID" value="KAJ8387418.1"/>
    <property type="molecule type" value="Genomic_DNA"/>
</dbReference>
<evidence type="ECO:0000256" key="1">
    <source>
        <dbReference type="SAM" id="MobiDB-lite"/>
    </source>
</evidence>
<comment type="caution">
    <text evidence="2">The sequence shown here is derived from an EMBL/GenBank/DDBJ whole genome shotgun (WGS) entry which is preliminary data.</text>
</comment>
<evidence type="ECO:0000313" key="3">
    <source>
        <dbReference type="Proteomes" id="UP001221898"/>
    </source>
</evidence>
<proteinExistence type="predicted"/>
<sequence>MFAGRAAGASVAGKGGKYTVEELYGFNKKPKTSGSVLAKLGTRGRAGQGQGPKDESGALASQILEAARRLMERRRLDLYLRECGLSLADCAANQTAMTYR</sequence>
<keyword evidence="3" id="KW-1185">Reference proteome</keyword>
<accession>A0AAD7W8J1</accession>
<organism evidence="2 3">
    <name type="scientific">Aldrovandia affinis</name>
    <dbReference type="NCBI Taxonomy" id="143900"/>
    <lineage>
        <taxon>Eukaryota</taxon>
        <taxon>Metazoa</taxon>
        <taxon>Chordata</taxon>
        <taxon>Craniata</taxon>
        <taxon>Vertebrata</taxon>
        <taxon>Euteleostomi</taxon>
        <taxon>Actinopterygii</taxon>
        <taxon>Neopterygii</taxon>
        <taxon>Teleostei</taxon>
        <taxon>Notacanthiformes</taxon>
        <taxon>Halosauridae</taxon>
        <taxon>Aldrovandia</taxon>
    </lineage>
</organism>